<proteinExistence type="predicted"/>
<name>A0A430HKP3_9BURK</name>
<dbReference type="OrthoDB" id="7107769at2"/>
<dbReference type="Proteomes" id="UP000278085">
    <property type="component" value="Unassembled WGS sequence"/>
</dbReference>
<accession>A0A430HKP3</accession>
<reference evidence="1 2" key="1">
    <citation type="submission" date="2018-12" db="EMBL/GenBank/DDBJ databases">
        <authorList>
            <person name="Yang E."/>
        </authorList>
    </citation>
    <scope>NUCLEOTIDE SEQUENCE [LARGE SCALE GENOMIC DNA]</scope>
    <source>
        <strain evidence="1 2">SOD</strain>
    </source>
</reference>
<keyword evidence="2" id="KW-1185">Reference proteome</keyword>
<dbReference type="RefSeq" id="WP_126075276.1">
    <property type="nucleotide sequence ID" value="NZ_CP051166.1"/>
</dbReference>
<sequence>MDHLKVDGAMYEVLKLRDTINRISSGFSDIGPIFGLVSLQLPRLEPSELGFIRVVSWLYVHYFEVGKLGGDFLGAHAEAASMNISLLRDHRDRIQQLRTYCQHNLNFTDSHSNSIQNACESWFKEKCGTHLPIDEHHWSTLLQLIILEALNYFRTLEKIIRFIETNEAFEQILEQWQLRIKRYFPPHKFDKIIEEVAADWGRDNFDATKFRKRHYDKWRGAFDYQTEEADLEREGRKLVETAMLADQMGILPIDGRDVMSQLNIAPGSAVQELLKIACDLNNAKPYSREALLAELADRKVQILKEVN</sequence>
<gene>
    <name evidence="1" type="ORF">EJB06_17420</name>
</gene>
<protein>
    <submittedName>
        <fullName evidence="1">Uncharacterized protein</fullName>
    </submittedName>
</protein>
<evidence type="ECO:0000313" key="1">
    <source>
        <dbReference type="EMBL" id="RSZ58072.1"/>
    </source>
</evidence>
<dbReference type="EMBL" id="RXLQ01000008">
    <property type="protein sequence ID" value="RSZ58072.1"/>
    <property type="molecule type" value="Genomic_DNA"/>
</dbReference>
<evidence type="ECO:0000313" key="2">
    <source>
        <dbReference type="Proteomes" id="UP000278085"/>
    </source>
</evidence>
<organism evidence="1 2">
    <name type="scientific">Massilia atriviolacea</name>
    <dbReference type="NCBI Taxonomy" id="2495579"/>
    <lineage>
        <taxon>Bacteria</taxon>
        <taxon>Pseudomonadati</taxon>
        <taxon>Pseudomonadota</taxon>
        <taxon>Betaproteobacteria</taxon>
        <taxon>Burkholderiales</taxon>
        <taxon>Oxalobacteraceae</taxon>
        <taxon>Telluria group</taxon>
        <taxon>Massilia</taxon>
    </lineage>
</organism>
<comment type="caution">
    <text evidence="1">The sequence shown here is derived from an EMBL/GenBank/DDBJ whole genome shotgun (WGS) entry which is preliminary data.</text>
</comment>
<dbReference type="AlphaFoldDB" id="A0A430HKP3"/>